<feature type="region of interest" description="Disordered" evidence="1">
    <location>
        <begin position="30"/>
        <end position="54"/>
    </location>
</feature>
<accession>A0A0A8ZJJ1</accession>
<evidence type="ECO:0000313" key="2">
    <source>
        <dbReference type="EMBL" id="JAD38976.1"/>
    </source>
</evidence>
<evidence type="ECO:0000256" key="1">
    <source>
        <dbReference type="SAM" id="MobiDB-lite"/>
    </source>
</evidence>
<feature type="compositionally biased region" description="Basic and acidic residues" evidence="1">
    <location>
        <begin position="39"/>
        <end position="54"/>
    </location>
</feature>
<proteinExistence type="predicted"/>
<dbReference type="AlphaFoldDB" id="A0A0A8ZJJ1"/>
<name>A0A0A8ZJJ1_ARUDO</name>
<protein>
    <submittedName>
        <fullName evidence="2">Uncharacterized protein</fullName>
    </submittedName>
</protein>
<organism evidence="2">
    <name type="scientific">Arundo donax</name>
    <name type="common">Giant reed</name>
    <name type="synonym">Donax arundinaceus</name>
    <dbReference type="NCBI Taxonomy" id="35708"/>
    <lineage>
        <taxon>Eukaryota</taxon>
        <taxon>Viridiplantae</taxon>
        <taxon>Streptophyta</taxon>
        <taxon>Embryophyta</taxon>
        <taxon>Tracheophyta</taxon>
        <taxon>Spermatophyta</taxon>
        <taxon>Magnoliopsida</taxon>
        <taxon>Liliopsida</taxon>
        <taxon>Poales</taxon>
        <taxon>Poaceae</taxon>
        <taxon>PACMAD clade</taxon>
        <taxon>Arundinoideae</taxon>
        <taxon>Arundineae</taxon>
        <taxon>Arundo</taxon>
    </lineage>
</organism>
<reference evidence="2" key="1">
    <citation type="submission" date="2014-09" db="EMBL/GenBank/DDBJ databases">
        <authorList>
            <person name="Magalhaes I.L.F."/>
            <person name="Oliveira U."/>
            <person name="Santos F.R."/>
            <person name="Vidigal T.H.D.A."/>
            <person name="Brescovit A.D."/>
            <person name="Santos A.J."/>
        </authorList>
    </citation>
    <scope>NUCLEOTIDE SEQUENCE</scope>
    <source>
        <tissue evidence="2">Shoot tissue taken approximately 20 cm above the soil surface</tissue>
    </source>
</reference>
<dbReference type="EMBL" id="GBRH01258919">
    <property type="protein sequence ID" value="JAD38976.1"/>
    <property type="molecule type" value="Transcribed_RNA"/>
</dbReference>
<reference evidence="2" key="2">
    <citation type="journal article" date="2015" name="Data Brief">
        <title>Shoot transcriptome of the giant reed, Arundo donax.</title>
        <authorList>
            <person name="Barrero R.A."/>
            <person name="Guerrero F.D."/>
            <person name="Moolhuijzen P."/>
            <person name="Goolsby J.A."/>
            <person name="Tidwell J."/>
            <person name="Bellgard S.E."/>
            <person name="Bellgard M.I."/>
        </authorList>
    </citation>
    <scope>NUCLEOTIDE SEQUENCE</scope>
    <source>
        <tissue evidence="2">Shoot tissue taken approximately 20 cm above the soil surface</tissue>
    </source>
</reference>
<sequence>MEGQDQFTNFAHPTAVISRLLILHQCHGTPLLRRPNQATDHRAPSREPVQRKKL</sequence>